<keyword evidence="3" id="KW-0408">Iron</keyword>
<keyword evidence="6" id="KW-1185">Reference proteome</keyword>
<dbReference type="PANTHER" id="PTHR43288">
    <property type="entry name" value="BIOTIN SYNTHASE-RELATED PROTEIN, RADICAL SAM SUPERFAMILY"/>
    <property type="match status" value="1"/>
</dbReference>
<evidence type="ECO:0008006" key="7">
    <source>
        <dbReference type="Google" id="ProtNLM"/>
    </source>
</evidence>
<evidence type="ECO:0000256" key="4">
    <source>
        <dbReference type="ARBA" id="ARBA00023014"/>
    </source>
</evidence>
<evidence type="ECO:0000256" key="1">
    <source>
        <dbReference type="ARBA" id="ARBA00022691"/>
    </source>
</evidence>
<evidence type="ECO:0000313" key="5">
    <source>
        <dbReference type="EMBL" id="OEH85636.1"/>
    </source>
</evidence>
<dbReference type="OrthoDB" id="5420460at2"/>
<dbReference type="EMBL" id="MJAT01000012">
    <property type="protein sequence ID" value="OEH85636.1"/>
    <property type="molecule type" value="Genomic_DNA"/>
</dbReference>
<comment type="caution">
    <text evidence="5">The sequence shown here is derived from an EMBL/GenBank/DDBJ whole genome shotgun (WGS) entry which is preliminary data.</text>
</comment>
<proteinExistence type="predicted"/>
<dbReference type="PANTHER" id="PTHR43288:SF2">
    <property type="entry name" value="RADICAL SAM CORE DOMAIN-CONTAINING PROTEIN"/>
    <property type="match status" value="1"/>
</dbReference>
<protein>
    <recommendedName>
        <fullName evidence="7">Elp3/MiaA/NifB-like radical SAM core domain-containing protein</fullName>
    </recommendedName>
</protein>
<evidence type="ECO:0000256" key="3">
    <source>
        <dbReference type="ARBA" id="ARBA00023004"/>
    </source>
</evidence>
<evidence type="ECO:0000256" key="2">
    <source>
        <dbReference type="ARBA" id="ARBA00022723"/>
    </source>
</evidence>
<dbReference type="SFLD" id="SFLDS00029">
    <property type="entry name" value="Radical_SAM"/>
    <property type="match status" value="1"/>
</dbReference>
<name>A0A1E5L699_9FIRM</name>
<sequence length="299" mass="33092">MEPILHIASPLVQLLSESWKVRQMNFPMTIHFDYPERTPAVSLTGSHCELDCAHCGGHYLKGMADKQTAHQAIASKSAQSCLISGGCNHHGAVNVMSEMPYIESLKQQLHGHKTVNMHVGVMNQEQIRKVADVADIVSYDLVGDDETIAEVYGTDCCVKDYEDCYVELRKHTQVVPHICIGLRGGKLGHEFHALEILQRHGAESIVFIVFIPTKGTRYADRQPPVIEEVIELIAKARLMFPNIPISLGCMRPKGAYRAKLDCLAIQAGVNRMVIPTAPARMLAEQLQLTAIKGEECCVL</sequence>
<dbReference type="RefSeq" id="WP_069701720.1">
    <property type="nucleotide sequence ID" value="NZ_MJAT01000012.1"/>
</dbReference>
<keyword evidence="4" id="KW-0411">Iron-sulfur</keyword>
<organism evidence="5 6">
    <name type="scientific">Desulfuribacillus stibiiarsenatis</name>
    <dbReference type="NCBI Taxonomy" id="1390249"/>
    <lineage>
        <taxon>Bacteria</taxon>
        <taxon>Bacillati</taxon>
        <taxon>Bacillota</taxon>
        <taxon>Desulfuribacillia</taxon>
        <taxon>Desulfuribacillales</taxon>
        <taxon>Desulfuribacillaceae</taxon>
        <taxon>Desulfuribacillus</taxon>
    </lineage>
</organism>
<dbReference type="SFLD" id="SFLDG01113">
    <property type="entry name" value="Uncharacterised_Radical_SAM_Su"/>
    <property type="match status" value="1"/>
</dbReference>
<gene>
    <name evidence="5" type="ORF">BHU72_02230</name>
</gene>
<dbReference type="GO" id="GO:0051536">
    <property type="term" value="F:iron-sulfur cluster binding"/>
    <property type="evidence" value="ECO:0007669"/>
    <property type="project" value="UniProtKB-KW"/>
</dbReference>
<dbReference type="AlphaFoldDB" id="A0A1E5L699"/>
<keyword evidence="1" id="KW-0949">S-adenosyl-L-methionine</keyword>
<dbReference type="GO" id="GO:0003824">
    <property type="term" value="F:catalytic activity"/>
    <property type="evidence" value="ECO:0007669"/>
    <property type="project" value="InterPro"/>
</dbReference>
<dbReference type="STRING" id="1390249.BHU72_02230"/>
<dbReference type="Proteomes" id="UP000095255">
    <property type="component" value="Unassembled WGS sequence"/>
</dbReference>
<keyword evidence="2" id="KW-0479">Metal-binding</keyword>
<evidence type="ECO:0000313" key="6">
    <source>
        <dbReference type="Proteomes" id="UP000095255"/>
    </source>
</evidence>
<dbReference type="Gene3D" id="3.20.20.70">
    <property type="entry name" value="Aldolase class I"/>
    <property type="match status" value="1"/>
</dbReference>
<dbReference type="InterPro" id="IPR058240">
    <property type="entry name" value="rSAM_sf"/>
</dbReference>
<dbReference type="SUPFAM" id="SSF102114">
    <property type="entry name" value="Radical SAM enzymes"/>
    <property type="match status" value="1"/>
</dbReference>
<dbReference type="InterPro" id="IPR013785">
    <property type="entry name" value="Aldolase_TIM"/>
</dbReference>
<dbReference type="InterPro" id="IPR007197">
    <property type="entry name" value="rSAM"/>
</dbReference>
<reference evidence="5 6" key="1">
    <citation type="submission" date="2016-09" db="EMBL/GenBank/DDBJ databases">
        <title>Desulfuribacillus arsenicus sp. nov., an obligately anaerobic, dissimilatory arsenic- and antimonate-reducing bacterium isolated from anoxic sediments.</title>
        <authorList>
            <person name="Abin C.A."/>
            <person name="Hollibaugh J.T."/>
        </authorList>
    </citation>
    <scope>NUCLEOTIDE SEQUENCE [LARGE SCALE GENOMIC DNA]</scope>
    <source>
        <strain evidence="5 6">MLFW-2</strain>
    </source>
</reference>
<accession>A0A1E5L699</accession>
<dbReference type="GO" id="GO:0046872">
    <property type="term" value="F:metal ion binding"/>
    <property type="evidence" value="ECO:0007669"/>
    <property type="project" value="UniProtKB-KW"/>
</dbReference>